<feature type="binding site" evidence="2">
    <location>
        <begin position="8"/>
        <end position="15"/>
    </location>
    <ligand>
        <name>substrate</name>
    </ligand>
</feature>
<dbReference type="OrthoDB" id="9782128at2"/>
<dbReference type="AlphaFoldDB" id="A0A0R2F630"/>
<feature type="binding site" evidence="2">
    <location>
        <position position="61"/>
    </location>
    <ligand>
        <name>substrate</name>
    </ligand>
</feature>
<reference evidence="3 4" key="1">
    <citation type="journal article" date="2015" name="Genome Announc.">
        <title>Expanding the biotechnology potential of lactobacilli through comparative genomics of 213 strains and associated genera.</title>
        <authorList>
            <person name="Sun Z."/>
            <person name="Harris H.M."/>
            <person name="McCann A."/>
            <person name="Guo C."/>
            <person name="Argimon S."/>
            <person name="Zhang W."/>
            <person name="Yang X."/>
            <person name="Jeffery I.B."/>
            <person name="Cooney J.C."/>
            <person name="Kagawa T.F."/>
            <person name="Liu W."/>
            <person name="Song Y."/>
            <person name="Salvetti E."/>
            <person name="Wrobel A."/>
            <person name="Rasinkangas P."/>
            <person name="Parkhill J."/>
            <person name="Rea M.C."/>
            <person name="O'Sullivan O."/>
            <person name="Ritari J."/>
            <person name="Douillard F.P."/>
            <person name="Paul Ross R."/>
            <person name="Yang R."/>
            <person name="Briner A.E."/>
            <person name="Felis G.E."/>
            <person name="de Vos W.M."/>
            <person name="Barrangou R."/>
            <person name="Klaenhammer T.R."/>
            <person name="Caufield P.W."/>
            <person name="Cui Y."/>
            <person name="Zhang H."/>
            <person name="O'Toole P.W."/>
        </authorList>
    </citation>
    <scope>NUCLEOTIDE SEQUENCE [LARGE SCALE GENOMIC DNA]</scope>
    <source>
        <strain evidence="3 4">DSM 23365</strain>
    </source>
</reference>
<dbReference type="InterPro" id="IPR013078">
    <property type="entry name" value="His_Pase_superF_clade-1"/>
</dbReference>
<dbReference type="GO" id="GO:0005737">
    <property type="term" value="C:cytoplasm"/>
    <property type="evidence" value="ECO:0007669"/>
    <property type="project" value="TreeGrafter"/>
</dbReference>
<protein>
    <submittedName>
        <fullName evidence="3">Phosphoglycerate mutase</fullName>
    </submittedName>
</protein>
<dbReference type="InterPro" id="IPR050275">
    <property type="entry name" value="PGM_Phosphatase"/>
</dbReference>
<feature type="active site" description="Tele-phosphohistidine intermediate" evidence="1">
    <location>
        <position position="9"/>
    </location>
</feature>
<dbReference type="GO" id="GO:0016791">
    <property type="term" value="F:phosphatase activity"/>
    <property type="evidence" value="ECO:0007669"/>
    <property type="project" value="TreeGrafter"/>
</dbReference>
<feature type="binding site" evidence="2">
    <location>
        <begin position="85"/>
        <end position="88"/>
    </location>
    <ligand>
        <name>substrate</name>
    </ligand>
</feature>
<dbReference type="RefSeq" id="WP_054736283.1">
    <property type="nucleotide sequence ID" value="NZ_AYZM01000134.1"/>
</dbReference>
<dbReference type="PATRIC" id="fig|1423804.4.peg.1769"/>
<feature type="active site" description="Proton donor/acceptor" evidence="1">
    <location>
        <position position="85"/>
    </location>
</feature>
<dbReference type="STRING" id="1423804.FD14_GL001641"/>
<name>A0A0R2F630_9LACO</name>
<gene>
    <name evidence="3" type="ORF">FD14_GL001641</name>
</gene>
<dbReference type="Proteomes" id="UP000051442">
    <property type="component" value="Unassembled WGS sequence"/>
</dbReference>
<organism evidence="3 4">
    <name type="scientific">Secundilactobacillus similis DSM 23365 = JCM 2765</name>
    <dbReference type="NCBI Taxonomy" id="1423804"/>
    <lineage>
        <taxon>Bacteria</taxon>
        <taxon>Bacillati</taxon>
        <taxon>Bacillota</taxon>
        <taxon>Bacilli</taxon>
        <taxon>Lactobacillales</taxon>
        <taxon>Lactobacillaceae</taxon>
        <taxon>Secundilactobacillus</taxon>
    </lineage>
</organism>
<evidence type="ECO:0000256" key="1">
    <source>
        <dbReference type="PIRSR" id="PIRSR613078-1"/>
    </source>
</evidence>
<accession>A0A0R2F630</accession>
<evidence type="ECO:0000313" key="4">
    <source>
        <dbReference type="Proteomes" id="UP000051442"/>
    </source>
</evidence>
<evidence type="ECO:0000313" key="3">
    <source>
        <dbReference type="EMBL" id="KRN20004.1"/>
    </source>
</evidence>
<dbReference type="Gene3D" id="3.40.50.1240">
    <property type="entry name" value="Phosphoglycerate mutase-like"/>
    <property type="match status" value="1"/>
</dbReference>
<dbReference type="SMART" id="SM00855">
    <property type="entry name" value="PGAM"/>
    <property type="match status" value="1"/>
</dbReference>
<keyword evidence="4" id="KW-1185">Reference proteome</keyword>
<dbReference type="Pfam" id="PF00300">
    <property type="entry name" value="His_Phos_1"/>
    <property type="match status" value="1"/>
</dbReference>
<dbReference type="SUPFAM" id="SSF53254">
    <property type="entry name" value="Phosphoglycerate mutase-like"/>
    <property type="match status" value="1"/>
</dbReference>
<dbReference type="PANTHER" id="PTHR48100:SF1">
    <property type="entry name" value="HISTIDINE PHOSPHATASE FAMILY PROTEIN-RELATED"/>
    <property type="match status" value="1"/>
</dbReference>
<comment type="caution">
    <text evidence="3">The sequence shown here is derived from an EMBL/GenBank/DDBJ whole genome shotgun (WGS) entry which is preliminary data.</text>
</comment>
<dbReference type="EMBL" id="AYZM01000134">
    <property type="protein sequence ID" value="KRN20004.1"/>
    <property type="molecule type" value="Genomic_DNA"/>
</dbReference>
<evidence type="ECO:0000256" key="2">
    <source>
        <dbReference type="PIRSR" id="PIRSR613078-2"/>
    </source>
</evidence>
<dbReference type="InterPro" id="IPR029033">
    <property type="entry name" value="His_PPase_superfam"/>
</dbReference>
<proteinExistence type="predicted"/>
<dbReference type="PANTHER" id="PTHR48100">
    <property type="entry name" value="BROAD-SPECIFICITY PHOSPHATASE YOR283W-RELATED"/>
    <property type="match status" value="1"/>
</dbReference>
<sequence>MTDFYFIRHGQTKANALGLKQGTINTELTYLNEVGEQQAQHLHDNFDISFADRVIVSPLTRTKRTAEVLNQTAQLPVTEDIRLLEISYGDWDGQKNADLEADHGEVFDPVLHDVLPTYVDLTENGESFKHVEERADAVMQDYAKQDPDGKFIVVTHGFTVKAAVLAALKPESVMALPEPENTSLTKISLIDGRYYVWYYNRVK</sequence>
<dbReference type="CDD" id="cd07067">
    <property type="entry name" value="HP_PGM_like"/>
    <property type="match status" value="1"/>
</dbReference>